<keyword evidence="2" id="KW-1185">Reference proteome</keyword>
<accession>A0ACB8REP2</accession>
<reference evidence="1" key="1">
    <citation type="submission" date="2021-02" db="EMBL/GenBank/DDBJ databases">
        <authorList>
            <consortium name="DOE Joint Genome Institute"/>
            <person name="Ahrendt S."/>
            <person name="Looney B.P."/>
            <person name="Miyauchi S."/>
            <person name="Morin E."/>
            <person name="Drula E."/>
            <person name="Courty P.E."/>
            <person name="Chicoki N."/>
            <person name="Fauchery L."/>
            <person name="Kohler A."/>
            <person name="Kuo A."/>
            <person name="Labutti K."/>
            <person name="Pangilinan J."/>
            <person name="Lipzen A."/>
            <person name="Riley R."/>
            <person name="Andreopoulos W."/>
            <person name="He G."/>
            <person name="Johnson J."/>
            <person name="Barry K.W."/>
            <person name="Grigoriev I.V."/>
            <person name="Nagy L."/>
            <person name="Hibbett D."/>
            <person name="Henrissat B."/>
            <person name="Matheny P.B."/>
            <person name="Labbe J."/>
            <person name="Martin F."/>
        </authorList>
    </citation>
    <scope>NUCLEOTIDE SEQUENCE</scope>
    <source>
        <strain evidence="1">FP105234-sp</strain>
    </source>
</reference>
<comment type="caution">
    <text evidence="1">The sequence shown here is derived from an EMBL/GenBank/DDBJ whole genome shotgun (WGS) entry which is preliminary data.</text>
</comment>
<evidence type="ECO:0000313" key="1">
    <source>
        <dbReference type="EMBL" id="KAI0042558.1"/>
    </source>
</evidence>
<proteinExistence type="predicted"/>
<name>A0ACB8REP2_9AGAM</name>
<dbReference type="Proteomes" id="UP000814033">
    <property type="component" value="Unassembled WGS sequence"/>
</dbReference>
<evidence type="ECO:0000313" key="2">
    <source>
        <dbReference type="Proteomes" id="UP000814033"/>
    </source>
</evidence>
<dbReference type="EMBL" id="MU276059">
    <property type="protein sequence ID" value="KAI0042558.1"/>
    <property type="molecule type" value="Genomic_DNA"/>
</dbReference>
<protein>
    <submittedName>
        <fullName evidence="1">Uncharacterized protein</fullName>
    </submittedName>
</protein>
<gene>
    <name evidence="1" type="ORF">FA95DRAFT_1564205</name>
</gene>
<reference evidence="1" key="2">
    <citation type="journal article" date="2022" name="New Phytol.">
        <title>Evolutionary transition to the ectomycorrhizal habit in the genomes of a hyperdiverse lineage of mushroom-forming fungi.</title>
        <authorList>
            <person name="Looney B."/>
            <person name="Miyauchi S."/>
            <person name="Morin E."/>
            <person name="Drula E."/>
            <person name="Courty P.E."/>
            <person name="Kohler A."/>
            <person name="Kuo A."/>
            <person name="LaButti K."/>
            <person name="Pangilinan J."/>
            <person name="Lipzen A."/>
            <person name="Riley R."/>
            <person name="Andreopoulos W."/>
            <person name="He G."/>
            <person name="Johnson J."/>
            <person name="Nolan M."/>
            <person name="Tritt A."/>
            <person name="Barry K.W."/>
            <person name="Grigoriev I.V."/>
            <person name="Nagy L.G."/>
            <person name="Hibbett D."/>
            <person name="Henrissat B."/>
            <person name="Matheny P.B."/>
            <person name="Labbe J."/>
            <person name="Martin F.M."/>
        </authorList>
    </citation>
    <scope>NUCLEOTIDE SEQUENCE</scope>
    <source>
        <strain evidence="1">FP105234-sp</strain>
    </source>
</reference>
<sequence>MGDVTLLPDAAAADVKACYLAEHPDAVEWLPGDDDGAHVAYRARFDPHMRVINVLVLLRRY</sequence>
<organism evidence="1 2">
    <name type="scientific">Auriscalpium vulgare</name>
    <dbReference type="NCBI Taxonomy" id="40419"/>
    <lineage>
        <taxon>Eukaryota</taxon>
        <taxon>Fungi</taxon>
        <taxon>Dikarya</taxon>
        <taxon>Basidiomycota</taxon>
        <taxon>Agaricomycotina</taxon>
        <taxon>Agaricomycetes</taxon>
        <taxon>Russulales</taxon>
        <taxon>Auriscalpiaceae</taxon>
        <taxon>Auriscalpium</taxon>
    </lineage>
</organism>